<dbReference type="EMBL" id="JADCNM010000009">
    <property type="protein sequence ID" value="KAG0468999.1"/>
    <property type="molecule type" value="Genomic_DNA"/>
</dbReference>
<gene>
    <name evidence="1" type="ORF">HPP92_018327</name>
</gene>
<name>A0A835UMS5_VANPL</name>
<proteinExistence type="predicted"/>
<evidence type="ECO:0000313" key="1">
    <source>
        <dbReference type="EMBL" id="KAG0468999.1"/>
    </source>
</evidence>
<dbReference type="Proteomes" id="UP000639772">
    <property type="component" value="Chromosome 9"/>
</dbReference>
<protein>
    <submittedName>
        <fullName evidence="1">Uncharacterized protein</fullName>
    </submittedName>
</protein>
<dbReference type="AlphaFoldDB" id="A0A835UMS5"/>
<comment type="caution">
    <text evidence="1">The sequence shown here is derived from an EMBL/GenBank/DDBJ whole genome shotgun (WGS) entry which is preliminary data.</text>
</comment>
<sequence>MSRVKPLDAPRDPKRQKCTALTLKDPRHREVAMEQNLSGSNFYHEYGSISDCTVGVCDQFADYGRIDEEFFTMWTGRTRSRDLQNATPIALSTSPLTIHHPLTAAIKQTECDLQPLHAQPPVRPRM</sequence>
<evidence type="ECO:0000313" key="2">
    <source>
        <dbReference type="Proteomes" id="UP000639772"/>
    </source>
</evidence>
<reference evidence="1 2" key="1">
    <citation type="journal article" date="2020" name="Nat. Food">
        <title>A phased Vanilla planifolia genome enables genetic improvement of flavour and production.</title>
        <authorList>
            <person name="Hasing T."/>
            <person name="Tang H."/>
            <person name="Brym M."/>
            <person name="Khazi F."/>
            <person name="Huang T."/>
            <person name="Chambers A.H."/>
        </authorList>
    </citation>
    <scope>NUCLEOTIDE SEQUENCE [LARGE SCALE GENOMIC DNA]</scope>
    <source>
        <tissue evidence="1">Leaf</tissue>
    </source>
</reference>
<accession>A0A835UMS5</accession>
<organism evidence="1 2">
    <name type="scientific">Vanilla planifolia</name>
    <name type="common">Vanilla</name>
    <dbReference type="NCBI Taxonomy" id="51239"/>
    <lineage>
        <taxon>Eukaryota</taxon>
        <taxon>Viridiplantae</taxon>
        <taxon>Streptophyta</taxon>
        <taxon>Embryophyta</taxon>
        <taxon>Tracheophyta</taxon>
        <taxon>Spermatophyta</taxon>
        <taxon>Magnoliopsida</taxon>
        <taxon>Liliopsida</taxon>
        <taxon>Asparagales</taxon>
        <taxon>Orchidaceae</taxon>
        <taxon>Vanilloideae</taxon>
        <taxon>Vanilleae</taxon>
        <taxon>Vanilla</taxon>
    </lineage>
</organism>